<dbReference type="SUPFAM" id="SSF47576">
    <property type="entry name" value="Calponin-homology domain, CH-domain"/>
    <property type="match status" value="1"/>
</dbReference>
<dbReference type="Pfam" id="PF00307">
    <property type="entry name" value="CH"/>
    <property type="match status" value="1"/>
</dbReference>
<evidence type="ECO:0000313" key="7">
    <source>
        <dbReference type="Proteomes" id="UP000536275"/>
    </source>
</evidence>
<dbReference type="Proteomes" id="UP000536275">
    <property type="component" value="Unassembled WGS sequence"/>
</dbReference>
<dbReference type="GO" id="GO:0000460">
    <property type="term" value="P:maturation of 5.8S rRNA"/>
    <property type="evidence" value="ECO:0007669"/>
    <property type="project" value="TreeGrafter"/>
</dbReference>
<accession>A0A8H6BUJ0</accession>
<feature type="region of interest" description="Disordered" evidence="4">
    <location>
        <begin position="336"/>
        <end position="455"/>
    </location>
</feature>
<evidence type="ECO:0000256" key="1">
    <source>
        <dbReference type="ARBA" id="ARBA00004123"/>
    </source>
</evidence>
<dbReference type="Gene3D" id="1.10.418.10">
    <property type="entry name" value="Calponin-like domain"/>
    <property type="match status" value="1"/>
</dbReference>
<evidence type="ECO:0000313" key="6">
    <source>
        <dbReference type="EMBL" id="KAF6063592.1"/>
    </source>
</evidence>
<dbReference type="GO" id="GO:0007010">
    <property type="term" value="P:cytoskeleton organization"/>
    <property type="evidence" value="ECO:0007669"/>
    <property type="project" value="UniProtKB-ARBA"/>
</dbReference>
<dbReference type="PANTHER" id="PTHR23405">
    <property type="entry name" value="MAINTENANCE OF KILLER 16 MAK16 PROTEIN-RELATED"/>
    <property type="match status" value="1"/>
</dbReference>
<dbReference type="GO" id="GO:0005730">
    <property type="term" value="C:nucleolus"/>
    <property type="evidence" value="ECO:0007669"/>
    <property type="project" value="TreeGrafter"/>
</dbReference>
<dbReference type="InterPro" id="IPR036872">
    <property type="entry name" value="CH_dom_sf"/>
</dbReference>
<evidence type="ECO:0000256" key="4">
    <source>
        <dbReference type="SAM" id="MobiDB-lite"/>
    </source>
</evidence>
<dbReference type="InterPro" id="IPR001715">
    <property type="entry name" value="CH_dom"/>
</dbReference>
<dbReference type="AlphaFoldDB" id="A0A8H6BUJ0"/>
<dbReference type="EMBL" id="JABWAD010000060">
    <property type="protein sequence ID" value="KAF6063592.1"/>
    <property type="molecule type" value="Genomic_DNA"/>
</dbReference>
<sequence>MPIPPTSTENKNLDEDISSSRLSRYNAIQPEVKQYLYDILSPKYPDLFNHKFSIDNTTSSSSFPAGKFLQDIDLCDLLKDGELLCKLGQLLGRNNNIIPNNPTFKFKNSQMAFHQMENISFFLKLCELIKLPHDEIFQTVDLFDGKDPYQICITLMSFSRIVHDLDNQVFYKVIGPKIVKTIMPLANSRYATVKNVGGKLYLYMKTAERTHMPNRWWERIKLSKNYNKALKQIDERLQYWQKFLIHKCKQRFTRLTQVAITERRLALQEGDNERHYVGVKNKVKRREQNRERKALAAAKIEKAIEKELLERLKSGAYGDKPLNVDENIWKKVMGKVDDEQEEEDEEEFEDDIDLVSGDEDDESDVGEVEYVEDSGDDELLDMEDVEKWLGDSSDEEDGESSSSSSEEESSDEEESGSRKRKSESDEKAKKKKKRRPRVEIEYEQEEEPLHTNIAV</sequence>
<feature type="domain" description="Calponin-homology (CH)" evidence="5">
    <location>
        <begin position="26"/>
        <end position="162"/>
    </location>
</feature>
<feature type="compositionally biased region" description="Acidic residues" evidence="4">
    <location>
        <begin position="392"/>
        <end position="414"/>
    </location>
</feature>
<name>A0A8H6BUJ0_CANAX</name>
<dbReference type="Pfam" id="PF04874">
    <property type="entry name" value="Mak16"/>
    <property type="match status" value="1"/>
</dbReference>
<dbReference type="GO" id="GO:0030687">
    <property type="term" value="C:preribosome, large subunit precursor"/>
    <property type="evidence" value="ECO:0007669"/>
    <property type="project" value="TreeGrafter"/>
</dbReference>
<organism evidence="6 7">
    <name type="scientific">Candida albicans</name>
    <name type="common">Yeast</name>
    <dbReference type="NCBI Taxonomy" id="5476"/>
    <lineage>
        <taxon>Eukaryota</taxon>
        <taxon>Fungi</taxon>
        <taxon>Dikarya</taxon>
        <taxon>Ascomycota</taxon>
        <taxon>Saccharomycotina</taxon>
        <taxon>Pichiomycetes</taxon>
        <taxon>Debaryomycetaceae</taxon>
        <taxon>Candida/Lodderomyces clade</taxon>
        <taxon>Candida</taxon>
    </lineage>
</organism>
<comment type="caution">
    <text evidence="6">The sequence shown here is derived from an EMBL/GenBank/DDBJ whole genome shotgun (WGS) entry which is preliminary data.</text>
</comment>
<keyword evidence="3" id="KW-0539">Nucleus</keyword>
<protein>
    <submittedName>
        <fullName evidence="6">Protein MAK16 domain protein</fullName>
    </submittedName>
</protein>
<evidence type="ECO:0000256" key="2">
    <source>
        <dbReference type="ARBA" id="ARBA00005514"/>
    </source>
</evidence>
<dbReference type="PANTHER" id="PTHR23405:SF4">
    <property type="entry name" value="PROTEIN MAK16 HOMOLOG"/>
    <property type="match status" value="1"/>
</dbReference>
<reference evidence="6 7" key="1">
    <citation type="submission" date="2020-03" db="EMBL/GenBank/DDBJ databases">
        <title>FDA dAtabase for Regulatory Grade micrObial Sequences (FDA-ARGOS): Supporting development and validation of Infectious Disease Dx tests.</title>
        <authorList>
            <person name="Campos J."/>
            <person name="Goldberg B."/>
            <person name="Tallon L."/>
            <person name="Sadzewicz L."/>
            <person name="Vavikolanu K."/>
            <person name="Mehta A."/>
            <person name="Aluvathingal J."/>
            <person name="Nadendla S."/>
            <person name="Nandy P."/>
            <person name="Geyer C."/>
            <person name="Yan Y."/>
            <person name="Sichtig H."/>
        </authorList>
    </citation>
    <scope>NUCLEOTIDE SEQUENCE [LARGE SCALE GENOMIC DNA]</scope>
    <source>
        <strain evidence="6 7">FDAARGOS_656</strain>
    </source>
</reference>
<dbReference type="InterPro" id="IPR029004">
    <property type="entry name" value="Ribosomal_eL28/Mak16"/>
</dbReference>
<proteinExistence type="inferred from homology"/>
<dbReference type="Gene3D" id="3.30.390.110">
    <property type="match status" value="1"/>
</dbReference>
<gene>
    <name evidence="6" type="primary">MAK16</name>
    <name evidence="6" type="ORF">FOB64_005225</name>
</gene>
<dbReference type="PROSITE" id="PS50021">
    <property type="entry name" value="CH"/>
    <property type="match status" value="1"/>
</dbReference>
<dbReference type="Pfam" id="PF01778">
    <property type="entry name" value="Ribosomal_L28e"/>
    <property type="match status" value="1"/>
</dbReference>
<evidence type="ECO:0000259" key="5">
    <source>
        <dbReference type="PROSITE" id="PS50021"/>
    </source>
</evidence>
<comment type="similarity">
    <text evidence="2">Belongs to the MAK16 family.</text>
</comment>
<dbReference type="InterPro" id="IPR006958">
    <property type="entry name" value="Mak16"/>
</dbReference>
<feature type="compositionally biased region" description="Acidic residues" evidence="4">
    <location>
        <begin position="338"/>
        <end position="384"/>
    </location>
</feature>
<comment type="subcellular location">
    <subcellularLocation>
        <location evidence="1">Nucleus</location>
    </subcellularLocation>
</comment>
<dbReference type="GO" id="GO:0000470">
    <property type="term" value="P:maturation of LSU-rRNA"/>
    <property type="evidence" value="ECO:0007669"/>
    <property type="project" value="TreeGrafter"/>
</dbReference>
<evidence type="ECO:0000256" key="3">
    <source>
        <dbReference type="ARBA" id="ARBA00023242"/>
    </source>
</evidence>